<dbReference type="GO" id="GO:0030170">
    <property type="term" value="F:pyridoxal phosphate binding"/>
    <property type="evidence" value="ECO:0007669"/>
    <property type="project" value="InterPro"/>
</dbReference>
<evidence type="ECO:0000313" key="2">
    <source>
        <dbReference type="EMBL" id="SEL33760.1"/>
    </source>
</evidence>
<dbReference type="RefSeq" id="WP_074793636.1">
    <property type="nucleotide sequence ID" value="NZ_FOAD01000004.1"/>
</dbReference>
<dbReference type="OrthoDB" id="211216at2157"/>
<evidence type="ECO:0000313" key="3">
    <source>
        <dbReference type="Proteomes" id="UP000183894"/>
    </source>
</evidence>
<dbReference type="Proteomes" id="UP000183894">
    <property type="component" value="Unassembled WGS sequence"/>
</dbReference>
<dbReference type="GO" id="GO:0030151">
    <property type="term" value="F:molybdenum ion binding"/>
    <property type="evidence" value="ECO:0007669"/>
    <property type="project" value="InterPro"/>
</dbReference>
<dbReference type="PROSITE" id="PS51340">
    <property type="entry name" value="MOSC"/>
    <property type="match status" value="1"/>
</dbReference>
<dbReference type="InterPro" id="IPR011037">
    <property type="entry name" value="Pyrv_Knase-like_insert_dom_sf"/>
</dbReference>
<dbReference type="InterPro" id="IPR005302">
    <property type="entry name" value="MoCF_Sase_C"/>
</dbReference>
<sequence length="260" mass="29100">MPTDPQIEKLRVYPVKSLDGVEVDVADVRANGTLAHDREFALFDANGNVLNAKRDERLHAITADYDPEARVLTVDAPSATPTQFDLVHDAEAAEAWFSDAFDEPVTIRRDTDRGMPDRPKLGLSVVSTATIRTVASWFDELTVEGTRRRLRTNVEVSGVPAFWEDRLVGDDAPAFEVGGHRFEGAIPCGRCVVPGRDPDTGEPLPKFRKRFIEKRRETVPEWVNEDAFDHWFALTTITRLEESPTDGTIRVGDSVTLREE</sequence>
<evidence type="ECO:0000259" key="1">
    <source>
        <dbReference type="PROSITE" id="PS51340"/>
    </source>
</evidence>
<proteinExistence type="predicted"/>
<name>A0A1H7PDA9_HALLR</name>
<dbReference type="SUPFAM" id="SSF141673">
    <property type="entry name" value="MOSC N-terminal domain-like"/>
    <property type="match status" value="1"/>
</dbReference>
<dbReference type="EMBL" id="FOAD01000004">
    <property type="protein sequence ID" value="SEL33760.1"/>
    <property type="molecule type" value="Genomic_DNA"/>
</dbReference>
<gene>
    <name evidence="2" type="ORF">SAMN04488691_10459</name>
</gene>
<dbReference type="AlphaFoldDB" id="A0A1H7PDA9"/>
<dbReference type="InterPro" id="IPR005303">
    <property type="entry name" value="MOCOS_middle"/>
</dbReference>
<reference evidence="2 3" key="1">
    <citation type="submission" date="2016-10" db="EMBL/GenBank/DDBJ databases">
        <authorList>
            <person name="de Groot N.N."/>
        </authorList>
    </citation>
    <scope>NUCLEOTIDE SEQUENCE [LARGE SCALE GENOMIC DNA]</scope>
    <source>
        <strain evidence="2 3">CDM_5</strain>
    </source>
</reference>
<organism evidence="2 3">
    <name type="scientific">Haloferax larsenii</name>
    <dbReference type="NCBI Taxonomy" id="302484"/>
    <lineage>
        <taxon>Archaea</taxon>
        <taxon>Methanobacteriati</taxon>
        <taxon>Methanobacteriota</taxon>
        <taxon>Stenosarchaea group</taxon>
        <taxon>Halobacteria</taxon>
        <taxon>Halobacteriales</taxon>
        <taxon>Haloferacaceae</taxon>
        <taxon>Haloferax</taxon>
    </lineage>
</organism>
<dbReference type="SUPFAM" id="SSF50800">
    <property type="entry name" value="PK beta-barrel domain-like"/>
    <property type="match status" value="1"/>
</dbReference>
<accession>A0A1H7PDA9</accession>
<protein>
    <recommendedName>
        <fullName evidence="1">MOSC domain-containing protein</fullName>
    </recommendedName>
</protein>
<dbReference type="GO" id="GO:0003824">
    <property type="term" value="F:catalytic activity"/>
    <property type="evidence" value="ECO:0007669"/>
    <property type="project" value="InterPro"/>
</dbReference>
<dbReference type="Pfam" id="PF03476">
    <property type="entry name" value="MOSC_N"/>
    <property type="match status" value="1"/>
</dbReference>
<dbReference type="Pfam" id="PF03473">
    <property type="entry name" value="MOSC"/>
    <property type="match status" value="1"/>
</dbReference>
<feature type="domain" description="MOSC" evidence="1">
    <location>
        <begin position="90"/>
        <end position="258"/>
    </location>
</feature>